<accession>A0A7X0NJ90</accession>
<evidence type="ECO:0000256" key="1">
    <source>
        <dbReference type="ARBA" id="ARBA00022962"/>
    </source>
</evidence>
<dbReference type="RefSeq" id="WP_184425312.1">
    <property type="nucleotide sequence ID" value="NZ_AP027362.1"/>
</dbReference>
<dbReference type="PRINTS" id="PR00099">
    <property type="entry name" value="CPSGATASE"/>
</dbReference>
<keyword evidence="4" id="KW-1185">Reference proteome</keyword>
<dbReference type="GO" id="GO:0000162">
    <property type="term" value="P:L-tryptophan biosynthetic process"/>
    <property type="evidence" value="ECO:0007669"/>
    <property type="project" value="TreeGrafter"/>
</dbReference>
<dbReference type="InterPro" id="IPR029062">
    <property type="entry name" value="Class_I_gatase-like"/>
</dbReference>
<dbReference type="GO" id="GO:0004049">
    <property type="term" value="F:anthranilate synthase activity"/>
    <property type="evidence" value="ECO:0007669"/>
    <property type="project" value="TreeGrafter"/>
</dbReference>
<dbReference type="PROSITE" id="PS51273">
    <property type="entry name" value="GATASE_TYPE_1"/>
    <property type="match status" value="1"/>
</dbReference>
<gene>
    <name evidence="3" type="ORF">HNQ55_002840</name>
</gene>
<dbReference type="NCBIfam" id="TIGR00566">
    <property type="entry name" value="trpG_papA"/>
    <property type="match status" value="1"/>
</dbReference>
<name>A0A7X0NJ90_9GAMM</name>
<dbReference type="Pfam" id="PF00117">
    <property type="entry name" value="GATase"/>
    <property type="match status" value="1"/>
</dbReference>
<reference evidence="3 4" key="1">
    <citation type="submission" date="2020-08" db="EMBL/GenBank/DDBJ databases">
        <title>Genomic Encyclopedia of Type Strains, Phase IV (KMG-IV): sequencing the most valuable type-strain genomes for metagenomic binning, comparative biology and taxonomic classification.</title>
        <authorList>
            <person name="Goeker M."/>
        </authorList>
    </citation>
    <scope>NUCLEOTIDE SEQUENCE [LARGE SCALE GENOMIC DNA]</scope>
    <source>
        <strain evidence="3 4">DSM 26287</strain>
    </source>
</reference>
<dbReference type="CDD" id="cd01743">
    <property type="entry name" value="GATase1_Anthranilate_Synthase"/>
    <property type="match status" value="1"/>
</dbReference>
<dbReference type="EMBL" id="JACHHU010000027">
    <property type="protein sequence ID" value="MBB6544311.1"/>
    <property type="molecule type" value="Genomic_DNA"/>
</dbReference>
<keyword evidence="3" id="KW-0808">Transferase</keyword>
<organism evidence="3 4">
    <name type="scientific">Thalassotalea piscium</name>
    <dbReference type="NCBI Taxonomy" id="1230533"/>
    <lineage>
        <taxon>Bacteria</taxon>
        <taxon>Pseudomonadati</taxon>
        <taxon>Pseudomonadota</taxon>
        <taxon>Gammaproteobacteria</taxon>
        <taxon>Alteromonadales</taxon>
        <taxon>Colwelliaceae</taxon>
        <taxon>Thalassotalea</taxon>
    </lineage>
</organism>
<dbReference type="PRINTS" id="PR00096">
    <property type="entry name" value="GATASE"/>
</dbReference>
<dbReference type="PANTHER" id="PTHR43418:SF4">
    <property type="entry name" value="MULTIFUNCTIONAL TRYPTOPHAN BIOSYNTHESIS PROTEIN"/>
    <property type="match status" value="1"/>
</dbReference>
<dbReference type="Gene3D" id="3.40.50.880">
    <property type="match status" value="1"/>
</dbReference>
<dbReference type="FunFam" id="3.40.50.880:FF:000003">
    <property type="entry name" value="Anthranilate synthase component II"/>
    <property type="match status" value="1"/>
</dbReference>
<protein>
    <submittedName>
        <fullName evidence="3">Anthranilate synthase/aminodeoxychorismate synthase-like glutamine amidotransferase</fullName>
    </submittedName>
</protein>
<dbReference type="AlphaFoldDB" id="A0A7X0NJ90"/>
<proteinExistence type="predicted"/>
<feature type="domain" description="Glutamine amidotransferase" evidence="2">
    <location>
        <begin position="3"/>
        <end position="190"/>
    </location>
</feature>
<dbReference type="GO" id="GO:0005829">
    <property type="term" value="C:cytosol"/>
    <property type="evidence" value="ECO:0007669"/>
    <property type="project" value="TreeGrafter"/>
</dbReference>
<evidence type="ECO:0000259" key="2">
    <source>
        <dbReference type="Pfam" id="PF00117"/>
    </source>
</evidence>
<dbReference type="SUPFAM" id="SSF52317">
    <property type="entry name" value="Class I glutamine amidotransferase-like"/>
    <property type="match status" value="1"/>
</dbReference>
<keyword evidence="1 3" id="KW-0315">Glutamine amidotransferase</keyword>
<dbReference type="GO" id="GO:0016740">
    <property type="term" value="F:transferase activity"/>
    <property type="evidence" value="ECO:0007669"/>
    <property type="project" value="UniProtKB-KW"/>
</dbReference>
<dbReference type="Proteomes" id="UP000537141">
    <property type="component" value="Unassembled WGS sequence"/>
</dbReference>
<dbReference type="InterPro" id="IPR017926">
    <property type="entry name" value="GATASE"/>
</dbReference>
<comment type="caution">
    <text evidence="3">The sequence shown here is derived from an EMBL/GenBank/DDBJ whole genome shotgun (WGS) entry which is preliminary data.</text>
</comment>
<dbReference type="PRINTS" id="PR00097">
    <property type="entry name" value="ANTSNTHASEII"/>
</dbReference>
<sequence length="205" mass="23015">MLLMIDNYDSFTFNLVHYFTELGQEVKVFRNDEVTIEEIKTMPVEYIVISPGPCDPDSAGISLDVIKHFAGKIPLLGVCLGHQCIAQHFGAKVIKANKVMHGKTSKILHNKSSIFTSLNMPLNVTRYHSLIVDKNTLPDCLSITAWTATLNGEQDEIMALQHNTLAISSVQFHPESVLTEQGLTLLQNFITLYAKDNTKDKIEYY</sequence>
<evidence type="ECO:0000313" key="3">
    <source>
        <dbReference type="EMBL" id="MBB6544311.1"/>
    </source>
</evidence>
<dbReference type="InterPro" id="IPR050472">
    <property type="entry name" value="Anth_synth/Amidotransfase"/>
</dbReference>
<evidence type="ECO:0000313" key="4">
    <source>
        <dbReference type="Proteomes" id="UP000537141"/>
    </source>
</evidence>
<dbReference type="PANTHER" id="PTHR43418">
    <property type="entry name" value="MULTIFUNCTIONAL TRYPTOPHAN BIOSYNTHESIS PROTEIN-RELATED"/>
    <property type="match status" value="1"/>
</dbReference>
<dbReference type="InterPro" id="IPR006221">
    <property type="entry name" value="TrpG/PapA_dom"/>
</dbReference>